<dbReference type="InterPro" id="IPR000859">
    <property type="entry name" value="CUB_dom"/>
</dbReference>
<keyword evidence="4" id="KW-0812">Transmembrane</keyword>
<dbReference type="PANTHER" id="PTHR14002:SF38">
    <property type="entry name" value="CUB AND ZONA PELLUCIDA-LIKE DOMAIN-CONTAINING PROTEIN 1"/>
    <property type="match status" value="1"/>
</dbReference>
<organism evidence="8 9">
    <name type="scientific">Phrynosoma platyrhinos</name>
    <name type="common">Desert horned lizard</name>
    <dbReference type="NCBI Taxonomy" id="52577"/>
    <lineage>
        <taxon>Eukaryota</taxon>
        <taxon>Metazoa</taxon>
        <taxon>Chordata</taxon>
        <taxon>Craniata</taxon>
        <taxon>Vertebrata</taxon>
        <taxon>Euteleostomi</taxon>
        <taxon>Lepidosauria</taxon>
        <taxon>Squamata</taxon>
        <taxon>Bifurcata</taxon>
        <taxon>Unidentata</taxon>
        <taxon>Episquamata</taxon>
        <taxon>Toxicofera</taxon>
        <taxon>Iguania</taxon>
        <taxon>Phrynosomatidae</taxon>
        <taxon>Phrynosomatinae</taxon>
        <taxon>Phrynosoma</taxon>
    </lineage>
</organism>
<sequence>MALCKIFLLYCSGSYCGGILTAPSGYIDSPYYPGNNLKMECIWEIQTASYSHIVLDIYYVNNQCGGNLSLPFGSLSGPYYPGNNVSIQCVWEIEVSPLDHIILQFSHIRLDCSKEYVEIFDGPIYSSYLLGRICSGIYLNYTYTSTSNTITILLHRDSDLSGYGFDAYYYSVQVPHHTMKLLVTSKIIVLIQLTSKHICIMLFNPSLHYLSALSCSGEYMVARIRRTYLQSLGYNAWEVYLNSLDSLCTPQITQDYVIFNIPFSGCGTVRQERNNGTILYSNIIKTSAPGYIITRKRNFQFHIMCEMNENTIVETMFYAQNAVDITEKHVGSYSVNLGFYPSPSFSYEVHSSPYHVLINQELYFQATLNSSDPNLVLFLDTCVASPYAHNFTTLTYYLIRSGCAQDSTYRSLYSPSNNVVRFTFNSFKFLNQYNEVYLQCKLVVCMANDYASRCYQGCLSRKKRTVDEDNNKLNVVLGPFKLQGNANEDKRQELVKSVNLRKDEVVNPLTVATVFLAAMVFVLSGLLLNSKLRRKNYHQIY</sequence>
<dbReference type="CDD" id="cd00041">
    <property type="entry name" value="CUB"/>
    <property type="match status" value="1"/>
</dbReference>
<dbReference type="Gene3D" id="2.60.40.3210">
    <property type="entry name" value="Zona pellucida, ZP-N domain"/>
    <property type="match status" value="1"/>
</dbReference>
<feature type="signal peptide" evidence="5">
    <location>
        <begin position="1"/>
        <end position="16"/>
    </location>
</feature>
<dbReference type="EMBL" id="JAIPUX010001880">
    <property type="protein sequence ID" value="KAH0623684.1"/>
    <property type="molecule type" value="Genomic_DNA"/>
</dbReference>
<dbReference type="SUPFAM" id="SSF49854">
    <property type="entry name" value="Spermadhesin, CUB domain"/>
    <property type="match status" value="2"/>
</dbReference>
<feature type="chain" id="PRO_5046574292" description="CUB and zona pellucida-like domain-containing protein 1" evidence="5">
    <location>
        <begin position="17"/>
        <end position="541"/>
    </location>
</feature>
<comment type="caution">
    <text evidence="8">The sequence shown here is derived from an EMBL/GenBank/DDBJ whole genome shotgun (WGS) entry which is preliminary data.</text>
</comment>
<proteinExistence type="predicted"/>
<dbReference type="Pfam" id="PF23344">
    <property type="entry name" value="ZP-N"/>
    <property type="match status" value="1"/>
</dbReference>
<feature type="transmembrane region" description="Helical" evidence="4">
    <location>
        <begin position="509"/>
        <end position="528"/>
    </location>
</feature>
<feature type="domain" description="CUB" evidence="6">
    <location>
        <begin position="16"/>
        <end position="46"/>
    </location>
</feature>
<evidence type="ECO:0008006" key="10">
    <source>
        <dbReference type="Google" id="ProtNLM"/>
    </source>
</evidence>
<gene>
    <name evidence="8" type="ORF">JD844_006731</name>
</gene>
<protein>
    <recommendedName>
        <fullName evidence="10">CUB and zona pellucida-like domain-containing protein 1</fullName>
    </recommendedName>
</protein>
<dbReference type="PROSITE" id="PS01180">
    <property type="entry name" value="CUB"/>
    <property type="match status" value="2"/>
</dbReference>
<reference evidence="8 9" key="1">
    <citation type="journal article" date="2022" name="Gigascience">
        <title>A chromosome-level genome assembly and annotation of the desert horned lizard, Phrynosoma platyrhinos, provides insight into chromosomal rearrangements among reptiles.</title>
        <authorList>
            <person name="Koochekian N."/>
            <person name="Ascanio A."/>
            <person name="Farleigh K."/>
            <person name="Card D.C."/>
            <person name="Schield D.R."/>
            <person name="Castoe T.A."/>
            <person name="Jezkova T."/>
        </authorList>
    </citation>
    <scope>NUCLEOTIDE SEQUENCE [LARGE SCALE GENOMIC DNA]</scope>
    <source>
        <strain evidence="8">NK-2021</strain>
    </source>
</reference>
<evidence type="ECO:0000256" key="5">
    <source>
        <dbReference type="SAM" id="SignalP"/>
    </source>
</evidence>
<dbReference type="PROSITE" id="PS51034">
    <property type="entry name" value="ZP_2"/>
    <property type="match status" value="1"/>
</dbReference>
<evidence type="ECO:0000313" key="8">
    <source>
        <dbReference type="EMBL" id="KAH0623684.1"/>
    </source>
</evidence>
<evidence type="ECO:0000313" key="9">
    <source>
        <dbReference type="Proteomes" id="UP000826234"/>
    </source>
</evidence>
<keyword evidence="2" id="KW-1015">Disulfide bond</keyword>
<dbReference type="Pfam" id="PF00100">
    <property type="entry name" value="Zona_pellucida"/>
    <property type="match status" value="1"/>
</dbReference>
<dbReference type="InterPro" id="IPR035914">
    <property type="entry name" value="Sperma_CUB_dom_sf"/>
</dbReference>
<dbReference type="Gene3D" id="2.60.120.290">
    <property type="entry name" value="Spermadhesin, CUB domain"/>
    <property type="match status" value="2"/>
</dbReference>
<dbReference type="InterPro" id="IPR055355">
    <property type="entry name" value="ZP-C"/>
</dbReference>
<dbReference type="SMART" id="SM00042">
    <property type="entry name" value="CUB"/>
    <property type="match status" value="1"/>
</dbReference>
<evidence type="ECO:0000256" key="4">
    <source>
        <dbReference type="SAM" id="Phobius"/>
    </source>
</evidence>
<keyword evidence="9" id="KW-1185">Reference proteome</keyword>
<dbReference type="PANTHER" id="PTHR14002">
    <property type="entry name" value="ENDOGLIN/TGF-BETA RECEPTOR TYPE III"/>
    <property type="match status" value="1"/>
</dbReference>
<evidence type="ECO:0000256" key="3">
    <source>
        <dbReference type="PROSITE-ProRule" id="PRU00059"/>
    </source>
</evidence>
<dbReference type="InterPro" id="IPR055356">
    <property type="entry name" value="ZP-N"/>
</dbReference>
<dbReference type="InterPro" id="IPR001507">
    <property type="entry name" value="ZP_dom"/>
</dbReference>
<keyword evidence="4" id="KW-0472">Membrane</keyword>
<evidence type="ECO:0000256" key="1">
    <source>
        <dbReference type="ARBA" id="ARBA00022729"/>
    </source>
</evidence>
<feature type="domain" description="ZP" evidence="7">
    <location>
        <begin position="214"/>
        <end position="461"/>
    </location>
</feature>
<keyword evidence="1 5" id="KW-0732">Signal</keyword>
<dbReference type="SMART" id="SM00241">
    <property type="entry name" value="ZP"/>
    <property type="match status" value="1"/>
</dbReference>
<evidence type="ECO:0000256" key="2">
    <source>
        <dbReference type="ARBA" id="ARBA00023157"/>
    </source>
</evidence>
<comment type="caution">
    <text evidence="3">Lacks conserved residue(s) required for the propagation of feature annotation.</text>
</comment>
<name>A0ABQ7T1T7_PHRPL</name>
<dbReference type="Gene3D" id="2.60.40.4100">
    <property type="entry name" value="Zona pellucida, ZP-C domain"/>
    <property type="match status" value="1"/>
</dbReference>
<dbReference type="Proteomes" id="UP000826234">
    <property type="component" value="Unassembled WGS sequence"/>
</dbReference>
<evidence type="ECO:0000259" key="6">
    <source>
        <dbReference type="PROSITE" id="PS01180"/>
    </source>
</evidence>
<evidence type="ECO:0000259" key="7">
    <source>
        <dbReference type="PROSITE" id="PS51034"/>
    </source>
</evidence>
<feature type="domain" description="CUB" evidence="6">
    <location>
        <begin position="64"/>
        <end position="172"/>
    </location>
</feature>
<accession>A0ABQ7T1T7</accession>
<dbReference type="InterPro" id="IPR042235">
    <property type="entry name" value="ZP-C_dom"/>
</dbReference>
<keyword evidence="4" id="KW-1133">Transmembrane helix</keyword>
<dbReference type="Pfam" id="PF00431">
    <property type="entry name" value="CUB"/>
    <property type="match status" value="2"/>
</dbReference>